<dbReference type="PRINTS" id="PR00725">
    <property type="entry name" value="DADACBPTASE1"/>
</dbReference>
<accession>A0A261UPQ2</accession>
<dbReference type="AlphaFoldDB" id="A0A261UPQ2"/>
<dbReference type="GO" id="GO:0071555">
    <property type="term" value="P:cell wall organization"/>
    <property type="evidence" value="ECO:0007669"/>
    <property type="project" value="UniProtKB-KW"/>
</dbReference>
<keyword evidence="2 10" id="KW-0732">Signal</keyword>
<evidence type="ECO:0000256" key="4">
    <source>
        <dbReference type="ARBA" id="ARBA00022960"/>
    </source>
</evidence>
<dbReference type="OrthoDB" id="5688590at2"/>
<proteinExistence type="inferred from homology"/>
<dbReference type="GO" id="GO:0008360">
    <property type="term" value="P:regulation of cell shape"/>
    <property type="evidence" value="ECO:0007669"/>
    <property type="project" value="UniProtKB-KW"/>
</dbReference>
<protein>
    <recommendedName>
        <fullName evidence="11">Peptidase S11 D-alanyl-D-alanine carboxypeptidase A N-terminal domain-containing protein</fullName>
    </recommendedName>
</protein>
<keyword evidence="4" id="KW-0133">Cell shape</keyword>
<dbReference type="GO" id="GO:0006508">
    <property type="term" value="P:proteolysis"/>
    <property type="evidence" value="ECO:0007669"/>
    <property type="project" value="InterPro"/>
</dbReference>
<dbReference type="PANTHER" id="PTHR21581:SF26">
    <property type="entry name" value="D-ALANYL-D-ALANINE ENDOPEPTIDASE"/>
    <property type="match status" value="1"/>
</dbReference>
<dbReference type="Gene3D" id="3.40.710.10">
    <property type="entry name" value="DD-peptidase/beta-lactamase superfamily"/>
    <property type="match status" value="1"/>
</dbReference>
<keyword evidence="5" id="KW-0573">Peptidoglycan synthesis</keyword>
<comment type="caution">
    <text evidence="12">The sequence shown here is derived from an EMBL/GenBank/DDBJ whole genome shotgun (WGS) entry which is preliminary data.</text>
</comment>
<evidence type="ECO:0000256" key="7">
    <source>
        <dbReference type="PIRSR" id="PIRSR618044-1"/>
    </source>
</evidence>
<name>A0A261UPQ2_9BORD</name>
<feature type="chain" id="PRO_5012876241" description="Peptidase S11 D-alanyl-D-alanine carboxypeptidase A N-terminal domain-containing protein" evidence="10">
    <location>
        <begin position="38"/>
        <end position="371"/>
    </location>
</feature>
<dbReference type="RefSeq" id="WP_094844878.1">
    <property type="nucleotide sequence ID" value="NZ_NEVS01000004.1"/>
</dbReference>
<sequence>MPDFLLPLRALARRVSTGLILHGAAAAFLALPLAAHAGTADTSQGTHKASAKKAAVKTTAAKKTSKIIYRSRSHGKPAVHHRAGAHRAVASRTALELDPYATRPYAPDGSTLHSEVAYMVDEASGLPLVDKNADEVVPIASITKLMMAMVVLDSGASLAEPIRVTDEDQDFEKHTGSRLRVGSVLSREDMLHIALMASENRAAAALSRYYPGGRPAFIAAMNQKAQSLGMTHTHFENPAGLSKYNVSTARDLVKMVQAAAHYPLIRLYSTDQSYTVNTGKGVLDYRSTNILLGKPDWDIGLQKTGFINESGICLVMQATIEDRPIVMVLLHSNRRHADFMDAEHLRTAMLKNAFPVASTQRNYANADAHPM</sequence>
<feature type="domain" description="Peptidase S11 D-alanyl-D-alanine carboxypeptidase A N-terminal" evidence="11">
    <location>
        <begin position="111"/>
        <end position="331"/>
    </location>
</feature>
<feature type="binding site" evidence="8">
    <location>
        <position position="303"/>
    </location>
    <ligand>
        <name>substrate</name>
    </ligand>
</feature>
<evidence type="ECO:0000256" key="6">
    <source>
        <dbReference type="ARBA" id="ARBA00023316"/>
    </source>
</evidence>
<evidence type="ECO:0000259" key="11">
    <source>
        <dbReference type="Pfam" id="PF00768"/>
    </source>
</evidence>
<dbReference type="Proteomes" id="UP000215767">
    <property type="component" value="Unassembled WGS sequence"/>
</dbReference>
<dbReference type="InterPro" id="IPR001967">
    <property type="entry name" value="Peptidase_S11_N"/>
</dbReference>
<feature type="active site" evidence="7">
    <location>
        <position position="198"/>
    </location>
</feature>
<dbReference type="InterPro" id="IPR018044">
    <property type="entry name" value="Peptidase_S11"/>
</dbReference>
<evidence type="ECO:0000256" key="9">
    <source>
        <dbReference type="RuleBase" id="RU004016"/>
    </source>
</evidence>
<dbReference type="Pfam" id="PF00768">
    <property type="entry name" value="Peptidase_S11"/>
    <property type="match status" value="1"/>
</dbReference>
<feature type="active site" description="Proton acceptor" evidence="7">
    <location>
        <position position="144"/>
    </location>
</feature>
<evidence type="ECO:0000256" key="10">
    <source>
        <dbReference type="SAM" id="SignalP"/>
    </source>
</evidence>
<keyword evidence="6" id="KW-0961">Cell wall biogenesis/degradation</keyword>
<comment type="similarity">
    <text evidence="1 9">Belongs to the peptidase S11 family.</text>
</comment>
<dbReference type="EMBL" id="NEVS01000004">
    <property type="protein sequence ID" value="OZI63611.1"/>
    <property type="molecule type" value="Genomic_DNA"/>
</dbReference>
<feature type="active site" description="Acyl-ester intermediate" evidence="7">
    <location>
        <position position="141"/>
    </location>
</feature>
<gene>
    <name evidence="12" type="ORF">CAL28_26560</name>
</gene>
<feature type="signal peptide" evidence="10">
    <location>
        <begin position="1"/>
        <end position="37"/>
    </location>
</feature>
<reference evidence="13" key="1">
    <citation type="submission" date="2017-05" db="EMBL/GenBank/DDBJ databases">
        <title>Complete and WGS of Bordetella genogroups.</title>
        <authorList>
            <person name="Spilker T."/>
            <person name="Lipuma J."/>
        </authorList>
    </citation>
    <scope>NUCLEOTIDE SEQUENCE [LARGE SCALE GENOMIC DNA]</scope>
    <source>
        <strain evidence="13">AU8856</strain>
    </source>
</reference>
<evidence type="ECO:0000313" key="13">
    <source>
        <dbReference type="Proteomes" id="UP000215767"/>
    </source>
</evidence>
<evidence type="ECO:0000313" key="12">
    <source>
        <dbReference type="EMBL" id="OZI63611.1"/>
    </source>
</evidence>
<evidence type="ECO:0000256" key="3">
    <source>
        <dbReference type="ARBA" id="ARBA00022801"/>
    </source>
</evidence>
<keyword evidence="3" id="KW-0378">Hydrolase</keyword>
<evidence type="ECO:0000256" key="1">
    <source>
        <dbReference type="ARBA" id="ARBA00007164"/>
    </source>
</evidence>
<dbReference type="PANTHER" id="PTHR21581">
    <property type="entry name" value="D-ALANYL-D-ALANINE CARBOXYPEPTIDASE"/>
    <property type="match status" value="1"/>
</dbReference>
<evidence type="ECO:0000256" key="8">
    <source>
        <dbReference type="PIRSR" id="PIRSR618044-2"/>
    </source>
</evidence>
<organism evidence="12 13">
    <name type="scientific">Bordetella genomosp. 11</name>
    <dbReference type="NCBI Taxonomy" id="1416808"/>
    <lineage>
        <taxon>Bacteria</taxon>
        <taxon>Pseudomonadati</taxon>
        <taxon>Pseudomonadota</taxon>
        <taxon>Betaproteobacteria</taxon>
        <taxon>Burkholderiales</taxon>
        <taxon>Alcaligenaceae</taxon>
        <taxon>Bordetella</taxon>
    </lineage>
</organism>
<evidence type="ECO:0000256" key="2">
    <source>
        <dbReference type="ARBA" id="ARBA00022729"/>
    </source>
</evidence>
<dbReference type="InterPro" id="IPR012338">
    <property type="entry name" value="Beta-lactam/transpept-like"/>
</dbReference>
<dbReference type="GO" id="GO:0009002">
    <property type="term" value="F:serine-type D-Ala-D-Ala carboxypeptidase activity"/>
    <property type="evidence" value="ECO:0007669"/>
    <property type="project" value="InterPro"/>
</dbReference>
<dbReference type="SUPFAM" id="SSF56601">
    <property type="entry name" value="beta-lactamase/transpeptidase-like"/>
    <property type="match status" value="1"/>
</dbReference>
<keyword evidence="13" id="KW-1185">Reference proteome</keyword>
<evidence type="ECO:0000256" key="5">
    <source>
        <dbReference type="ARBA" id="ARBA00022984"/>
    </source>
</evidence>
<dbReference type="GO" id="GO:0009252">
    <property type="term" value="P:peptidoglycan biosynthetic process"/>
    <property type="evidence" value="ECO:0007669"/>
    <property type="project" value="UniProtKB-KW"/>
</dbReference>